<feature type="domain" description="NIL" evidence="1">
    <location>
        <begin position="10"/>
        <end position="84"/>
    </location>
</feature>
<dbReference type="SUPFAM" id="SSF55021">
    <property type="entry name" value="ACT-like"/>
    <property type="match status" value="2"/>
</dbReference>
<gene>
    <name evidence="2" type="ORF">CEN44_02060</name>
</gene>
<dbReference type="AlphaFoldDB" id="A0A2N6K8A4"/>
<dbReference type="Gene3D" id="3.30.70.260">
    <property type="match status" value="1"/>
</dbReference>
<protein>
    <submittedName>
        <fullName evidence="2">NIL domain-containing protein</fullName>
    </submittedName>
</protein>
<evidence type="ECO:0000313" key="2">
    <source>
        <dbReference type="EMBL" id="PLZ93836.1"/>
    </source>
</evidence>
<dbReference type="InterPro" id="IPR018449">
    <property type="entry name" value="NIL_domain"/>
</dbReference>
<dbReference type="InterPro" id="IPR045865">
    <property type="entry name" value="ACT-like_dom_sf"/>
</dbReference>
<reference evidence="2 3" key="1">
    <citation type="submission" date="2017-08" db="EMBL/GenBank/DDBJ databases">
        <title>Genomes of Fischerella (Mastigocladus) sp. strains.</title>
        <authorList>
            <person name="Miller S.R."/>
        </authorList>
    </citation>
    <scope>NUCLEOTIDE SEQUENCE [LARGE SCALE GENOMIC DNA]</scope>
    <source>
        <strain evidence="2 3">CCMEE 5323</strain>
    </source>
</reference>
<dbReference type="EMBL" id="NRQW01000048">
    <property type="protein sequence ID" value="PLZ93836.1"/>
    <property type="molecule type" value="Genomic_DNA"/>
</dbReference>
<comment type="caution">
    <text evidence="2">The sequence shown here is derived from an EMBL/GenBank/DDBJ whole genome shotgun (WGS) entry which is preliminary data.</text>
</comment>
<keyword evidence="3" id="KW-1185">Reference proteome</keyword>
<evidence type="ECO:0000313" key="3">
    <source>
        <dbReference type="Proteomes" id="UP000235036"/>
    </source>
</evidence>
<dbReference type="RefSeq" id="WP_016865764.1">
    <property type="nucleotide sequence ID" value="NZ_CAWNVR010000546.1"/>
</dbReference>
<evidence type="ECO:0000259" key="1">
    <source>
        <dbReference type="SMART" id="SM00930"/>
    </source>
</evidence>
<dbReference type="Pfam" id="PF09383">
    <property type="entry name" value="NIL"/>
    <property type="match status" value="2"/>
</dbReference>
<dbReference type="SMART" id="SM00930">
    <property type="entry name" value="NIL"/>
    <property type="match status" value="2"/>
</dbReference>
<organism evidence="2 3">
    <name type="scientific">Fischerella muscicola CCMEE 5323</name>
    <dbReference type="NCBI Taxonomy" id="2019572"/>
    <lineage>
        <taxon>Bacteria</taxon>
        <taxon>Bacillati</taxon>
        <taxon>Cyanobacteriota</taxon>
        <taxon>Cyanophyceae</taxon>
        <taxon>Nostocales</taxon>
        <taxon>Hapalosiphonaceae</taxon>
        <taxon>Fischerella</taxon>
    </lineage>
</organism>
<dbReference type="Proteomes" id="UP000235036">
    <property type="component" value="Unassembled WGS sequence"/>
</dbReference>
<proteinExistence type="predicted"/>
<name>A0A2N6K8A4_FISMU</name>
<accession>A0A2N6K8A4</accession>
<feature type="domain" description="NIL" evidence="1">
    <location>
        <begin position="119"/>
        <end position="192"/>
    </location>
</feature>
<sequence>MNVSTTVNPTQGCIQIRVPEKYHRQPIFSRLISRYRWTVNIAAAAFEIESKNDAWFNLEIQGNPQQVEAGITYLRELSIKIEQLHLKTVTPQNIENLQILCPNYAQKVDDGKTTQGQTTRAKFQVCIPTNYRSFPVIAGLVICCGLTVNIAGAMLDSDTKNDGWFDLELWGSREQIVSGLRYFKQLDLQIWL</sequence>